<evidence type="ECO:0000313" key="3">
    <source>
        <dbReference type="Proteomes" id="UP001218188"/>
    </source>
</evidence>
<feature type="non-terminal residue" evidence="2">
    <location>
        <position position="1"/>
    </location>
</feature>
<comment type="caution">
    <text evidence="2">The sequence shown here is derived from an EMBL/GenBank/DDBJ whole genome shotgun (WGS) entry which is preliminary data.</text>
</comment>
<gene>
    <name evidence="2" type="ORF">C8F04DRAFT_425955</name>
</gene>
<feature type="compositionally biased region" description="Pro residues" evidence="1">
    <location>
        <begin position="103"/>
        <end position="112"/>
    </location>
</feature>
<dbReference type="EMBL" id="JARJCM010000387">
    <property type="protein sequence ID" value="KAJ7017676.1"/>
    <property type="molecule type" value="Genomic_DNA"/>
</dbReference>
<keyword evidence="3" id="KW-1185">Reference proteome</keyword>
<accession>A0AAD6WND6</accession>
<dbReference type="Proteomes" id="UP001218188">
    <property type="component" value="Unassembled WGS sequence"/>
</dbReference>
<feature type="region of interest" description="Disordered" evidence="1">
    <location>
        <begin position="1"/>
        <end position="31"/>
    </location>
</feature>
<feature type="region of interest" description="Disordered" evidence="1">
    <location>
        <begin position="72"/>
        <end position="112"/>
    </location>
</feature>
<feature type="non-terminal residue" evidence="2">
    <location>
        <position position="256"/>
    </location>
</feature>
<evidence type="ECO:0000256" key="1">
    <source>
        <dbReference type="SAM" id="MobiDB-lite"/>
    </source>
</evidence>
<evidence type="ECO:0000313" key="2">
    <source>
        <dbReference type="EMBL" id="KAJ7017676.1"/>
    </source>
</evidence>
<name>A0AAD6WND6_9AGAR</name>
<dbReference type="AlphaFoldDB" id="A0AAD6WND6"/>
<feature type="compositionally biased region" description="Basic and acidic residues" evidence="1">
    <location>
        <begin position="9"/>
        <end position="22"/>
    </location>
</feature>
<proteinExistence type="predicted"/>
<protein>
    <submittedName>
        <fullName evidence="2">Uncharacterized protein</fullName>
    </submittedName>
</protein>
<reference evidence="2" key="1">
    <citation type="submission" date="2023-03" db="EMBL/GenBank/DDBJ databases">
        <title>Massive genome expansion in bonnet fungi (Mycena s.s.) driven by repeated elements and novel gene families across ecological guilds.</title>
        <authorList>
            <consortium name="Lawrence Berkeley National Laboratory"/>
            <person name="Harder C.B."/>
            <person name="Miyauchi S."/>
            <person name="Viragh M."/>
            <person name="Kuo A."/>
            <person name="Thoen E."/>
            <person name="Andreopoulos B."/>
            <person name="Lu D."/>
            <person name="Skrede I."/>
            <person name="Drula E."/>
            <person name="Henrissat B."/>
            <person name="Morin E."/>
            <person name="Kohler A."/>
            <person name="Barry K."/>
            <person name="LaButti K."/>
            <person name="Morin E."/>
            <person name="Salamov A."/>
            <person name="Lipzen A."/>
            <person name="Mereny Z."/>
            <person name="Hegedus B."/>
            <person name="Baldrian P."/>
            <person name="Stursova M."/>
            <person name="Weitz H."/>
            <person name="Taylor A."/>
            <person name="Grigoriev I.V."/>
            <person name="Nagy L.G."/>
            <person name="Martin F."/>
            <person name="Kauserud H."/>
        </authorList>
    </citation>
    <scope>NUCLEOTIDE SEQUENCE</scope>
    <source>
        <strain evidence="2">CBHHK200</strain>
    </source>
</reference>
<sequence length="256" mass="28634">HHRRTVLRPRKDDIHRESEAQERHRRPIAPLGRPCTLPARFAAYAPLIHPLPPLAFYTNTVQLPLKNKAERVDNAAPRGRVRLPPLGRLPQHRSHPLPRTINPRPPNALTPPPPPLPLSWTLDLQFLGFRAPFLRSTFRLCRSEIAIARVVGRAWRSSLFLAAARPSAHTPRTPRTAHALVSFPSCLRPPRPSSQLVTCAPAIHLGQIFLYSIIYSLLSPSFPFRVLSALPAKPDVVLRRIGSAGPGFLWWAADSP</sequence>
<organism evidence="2 3">
    <name type="scientific">Mycena alexandri</name>
    <dbReference type="NCBI Taxonomy" id="1745969"/>
    <lineage>
        <taxon>Eukaryota</taxon>
        <taxon>Fungi</taxon>
        <taxon>Dikarya</taxon>
        <taxon>Basidiomycota</taxon>
        <taxon>Agaricomycotina</taxon>
        <taxon>Agaricomycetes</taxon>
        <taxon>Agaricomycetidae</taxon>
        <taxon>Agaricales</taxon>
        <taxon>Marasmiineae</taxon>
        <taxon>Mycenaceae</taxon>
        <taxon>Mycena</taxon>
    </lineage>
</organism>